<accession>A0ABW8Q4Q1</accession>
<keyword evidence="3" id="KW-1185">Reference proteome</keyword>
<dbReference type="EMBL" id="JBJGEB010000004">
    <property type="protein sequence ID" value="MFK7641792.1"/>
    <property type="molecule type" value="Genomic_DNA"/>
</dbReference>
<evidence type="ECO:0008006" key="4">
    <source>
        <dbReference type="Google" id="ProtNLM"/>
    </source>
</evidence>
<feature type="transmembrane region" description="Helical" evidence="1">
    <location>
        <begin position="167"/>
        <end position="189"/>
    </location>
</feature>
<keyword evidence="1" id="KW-0472">Membrane</keyword>
<evidence type="ECO:0000313" key="3">
    <source>
        <dbReference type="Proteomes" id="UP001621964"/>
    </source>
</evidence>
<proteinExistence type="predicted"/>
<dbReference type="Proteomes" id="UP001621964">
    <property type="component" value="Unassembled WGS sequence"/>
</dbReference>
<evidence type="ECO:0000313" key="2">
    <source>
        <dbReference type="EMBL" id="MFK7641792.1"/>
    </source>
</evidence>
<organism evidence="2 3">
    <name type="scientific">Neisseria oralis</name>
    <dbReference type="NCBI Taxonomy" id="1107316"/>
    <lineage>
        <taxon>Bacteria</taxon>
        <taxon>Pseudomonadati</taxon>
        <taxon>Pseudomonadota</taxon>
        <taxon>Betaproteobacteria</taxon>
        <taxon>Neisseriales</taxon>
        <taxon>Neisseriaceae</taxon>
        <taxon>Neisseria</taxon>
    </lineage>
</organism>
<feature type="transmembrane region" description="Helical" evidence="1">
    <location>
        <begin position="134"/>
        <end position="155"/>
    </location>
</feature>
<name>A0ABW8Q4Q1_9NEIS</name>
<evidence type="ECO:0000256" key="1">
    <source>
        <dbReference type="SAM" id="Phobius"/>
    </source>
</evidence>
<gene>
    <name evidence="2" type="ORF">ACI43T_04665</name>
</gene>
<dbReference type="RefSeq" id="WP_405385684.1">
    <property type="nucleotide sequence ID" value="NZ_JBJGEB010000004.1"/>
</dbReference>
<comment type="caution">
    <text evidence="2">The sequence shown here is derived from an EMBL/GenBank/DDBJ whole genome shotgun (WGS) entry which is preliminary data.</text>
</comment>
<sequence>MTDILKIINELGVNKQFLPIIYCLLLLGALYKPLKSFWDDISRSRLNNLKEAHNFNGHDKGTKKFLKTSLSEEYFKLVTGLSLGFGYQEKLMELYLKNKAPVAFHHYKRVAEYFKFDDDKNIISIKIPKLSQTIGYCQAILGFYLLGSVALFLFRLLDIKIKNFHEILILIGIVILLWIILLFGFLCILKPYSIYKSSVYVNKQIGSTDFTCFYHRALEKKTLRLLFYIPIPALALFLVFVQAHFQTTSA</sequence>
<feature type="transmembrane region" description="Helical" evidence="1">
    <location>
        <begin position="225"/>
        <end position="245"/>
    </location>
</feature>
<reference evidence="2 3" key="1">
    <citation type="submission" date="2024-11" db="EMBL/GenBank/DDBJ databases">
        <authorList>
            <person name="Mikucki A.G."/>
            <person name="Kahler C.M."/>
        </authorList>
    </citation>
    <scope>NUCLEOTIDE SEQUENCE [LARGE SCALE GENOMIC DNA]</scope>
    <source>
        <strain evidence="2 3">EXNM717</strain>
    </source>
</reference>
<keyword evidence="1" id="KW-0812">Transmembrane</keyword>
<keyword evidence="1" id="KW-1133">Transmembrane helix</keyword>
<protein>
    <recommendedName>
        <fullName evidence="4">Integral membrane protein</fullName>
    </recommendedName>
</protein>